<dbReference type="SUPFAM" id="SSF144217">
    <property type="entry name" value="CSL zinc finger"/>
    <property type="match status" value="1"/>
</dbReference>
<comment type="similarity">
    <text evidence="5">Belongs to the DPH4 family.</text>
</comment>
<evidence type="ECO:0000256" key="5">
    <source>
        <dbReference type="ARBA" id="ARBA00006169"/>
    </source>
</evidence>
<evidence type="ECO:0000256" key="10">
    <source>
        <dbReference type="ARBA" id="ARBA00023004"/>
    </source>
</evidence>
<evidence type="ECO:0000256" key="7">
    <source>
        <dbReference type="ARBA" id="ARBA00022490"/>
    </source>
</evidence>
<dbReference type="SMART" id="SM00271">
    <property type="entry name" value="DnaJ"/>
    <property type="match status" value="1"/>
</dbReference>
<dbReference type="PROSITE" id="PS51074">
    <property type="entry name" value="DPH_MB"/>
    <property type="match status" value="1"/>
</dbReference>
<evidence type="ECO:0000256" key="3">
    <source>
        <dbReference type="ARBA" id="ARBA00004496"/>
    </source>
</evidence>
<dbReference type="SUPFAM" id="SSF46565">
    <property type="entry name" value="Chaperone J-domain"/>
    <property type="match status" value="1"/>
</dbReference>
<evidence type="ECO:0000313" key="15">
    <source>
        <dbReference type="EMBL" id="KAK1752490.1"/>
    </source>
</evidence>
<keyword evidence="11" id="KW-0539">Nucleus</keyword>
<evidence type="ECO:0000256" key="9">
    <source>
        <dbReference type="ARBA" id="ARBA00022833"/>
    </source>
</evidence>
<feature type="compositionally biased region" description="Low complexity" evidence="12">
    <location>
        <begin position="54"/>
        <end position="77"/>
    </location>
</feature>
<organism evidence="15 16">
    <name type="scientific">Echria macrotheca</name>
    <dbReference type="NCBI Taxonomy" id="438768"/>
    <lineage>
        <taxon>Eukaryota</taxon>
        <taxon>Fungi</taxon>
        <taxon>Dikarya</taxon>
        <taxon>Ascomycota</taxon>
        <taxon>Pezizomycotina</taxon>
        <taxon>Sordariomycetes</taxon>
        <taxon>Sordariomycetidae</taxon>
        <taxon>Sordariales</taxon>
        <taxon>Schizotheciaceae</taxon>
        <taxon>Echria</taxon>
    </lineage>
</organism>
<comment type="caution">
    <text evidence="15">The sequence shown here is derived from an EMBL/GenBank/DDBJ whole genome shotgun (WGS) entry which is preliminary data.</text>
</comment>
<dbReference type="PANTHER" id="PTHR21454:SF46">
    <property type="entry name" value="DIPHTHAMIDE BIOSYNTHESIS PROTEIN 4"/>
    <property type="match status" value="1"/>
</dbReference>
<accession>A0AAJ0F8T7</accession>
<dbReference type="PROSITE" id="PS50076">
    <property type="entry name" value="DNAJ_2"/>
    <property type="match status" value="1"/>
</dbReference>
<comment type="function">
    <text evidence="1">Required for the first step of diphthamide biosynthesis, the transfer of 3-amino-3-carboxypropyl from S-adenosyl-L-methionine to a histidine residue. Diphthamide is a post-translational modification of histidine which occurs in elongation factor 2.</text>
</comment>
<dbReference type="GO" id="GO:0017183">
    <property type="term" value="P:protein histidyl modification to diphthamide"/>
    <property type="evidence" value="ECO:0007669"/>
    <property type="project" value="InterPro"/>
</dbReference>
<dbReference type="InterPro" id="IPR001623">
    <property type="entry name" value="DnaJ_domain"/>
</dbReference>
<feature type="region of interest" description="Disordered" evidence="12">
    <location>
        <begin position="97"/>
        <end position="123"/>
    </location>
</feature>
<evidence type="ECO:0000256" key="4">
    <source>
        <dbReference type="ARBA" id="ARBA00005156"/>
    </source>
</evidence>
<keyword evidence="9" id="KW-0862">Zinc</keyword>
<feature type="domain" description="DPH-type MB" evidence="14">
    <location>
        <begin position="124"/>
        <end position="189"/>
    </location>
</feature>
<dbReference type="Gene3D" id="1.10.287.110">
    <property type="entry name" value="DnaJ domain"/>
    <property type="match status" value="1"/>
</dbReference>
<dbReference type="InterPro" id="IPR036869">
    <property type="entry name" value="J_dom_sf"/>
</dbReference>
<sequence>MATTTTQTTPTHYEILNLPRPLDSLNLSPDQTSHFIKQAYRRALLAHHPDKKGTFPSFTKPKPKPATTSTSTSTGTTTTTYTVDQITQAYTTLSNDKTRADYDRQLRSETTPSQSSSSPNFQTGLETLDLDDLSYRDTVYGKGEWYRACRCGNKRGFIVGEDDLDENEELGELIVGCVDCSLWLRVQFAILEDDEFELGGR</sequence>
<dbReference type="InterPro" id="IPR036671">
    <property type="entry name" value="DPH_MB_sf"/>
</dbReference>
<dbReference type="GO" id="GO:0005634">
    <property type="term" value="C:nucleus"/>
    <property type="evidence" value="ECO:0007669"/>
    <property type="project" value="UniProtKB-SubCell"/>
</dbReference>
<dbReference type="AlphaFoldDB" id="A0AAJ0F8T7"/>
<dbReference type="Pfam" id="PF05207">
    <property type="entry name" value="Zn_ribbon_CSL"/>
    <property type="match status" value="1"/>
</dbReference>
<protein>
    <recommendedName>
        <fullName evidence="6">Diphthamide biosynthesis protein 4</fullName>
    </recommendedName>
</protein>
<evidence type="ECO:0000256" key="12">
    <source>
        <dbReference type="SAM" id="MobiDB-lite"/>
    </source>
</evidence>
<evidence type="ECO:0000259" key="14">
    <source>
        <dbReference type="PROSITE" id="PS51074"/>
    </source>
</evidence>
<dbReference type="PANTHER" id="PTHR21454">
    <property type="entry name" value="DPH3 HOMOLOG-RELATED"/>
    <property type="match status" value="1"/>
</dbReference>
<keyword evidence="8" id="KW-0479">Metal-binding</keyword>
<keyword evidence="7" id="KW-0963">Cytoplasm</keyword>
<feature type="compositionally biased region" description="Low complexity" evidence="12">
    <location>
        <begin position="108"/>
        <end position="119"/>
    </location>
</feature>
<evidence type="ECO:0000256" key="8">
    <source>
        <dbReference type="ARBA" id="ARBA00022723"/>
    </source>
</evidence>
<evidence type="ECO:0000259" key="13">
    <source>
        <dbReference type="PROSITE" id="PS50076"/>
    </source>
</evidence>
<dbReference type="GO" id="GO:0005737">
    <property type="term" value="C:cytoplasm"/>
    <property type="evidence" value="ECO:0007669"/>
    <property type="project" value="UniProtKB-SubCell"/>
</dbReference>
<feature type="compositionally biased region" description="Basic and acidic residues" evidence="12">
    <location>
        <begin position="97"/>
        <end position="107"/>
    </location>
</feature>
<feature type="region of interest" description="Disordered" evidence="12">
    <location>
        <begin position="47"/>
        <end position="77"/>
    </location>
</feature>
<gene>
    <name evidence="15" type="ORF">QBC47DRAFT_388638</name>
</gene>
<evidence type="ECO:0000256" key="11">
    <source>
        <dbReference type="ARBA" id="ARBA00023242"/>
    </source>
</evidence>
<reference evidence="15" key="1">
    <citation type="submission" date="2023-06" db="EMBL/GenBank/DDBJ databases">
        <title>Genome-scale phylogeny and comparative genomics of the fungal order Sordariales.</title>
        <authorList>
            <consortium name="Lawrence Berkeley National Laboratory"/>
            <person name="Hensen N."/>
            <person name="Bonometti L."/>
            <person name="Westerberg I."/>
            <person name="Brannstrom I.O."/>
            <person name="Guillou S."/>
            <person name="Cros-Aarteil S."/>
            <person name="Calhoun S."/>
            <person name="Haridas S."/>
            <person name="Kuo A."/>
            <person name="Mondo S."/>
            <person name="Pangilinan J."/>
            <person name="Riley R."/>
            <person name="Labutti K."/>
            <person name="Andreopoulos B."/>
            <person name="Lipzen A."/>
            <person name="Chen C."/>
            <person name="Yanf M."/>
            <person name="Daum C."/>
            <person name="Ng V."/>
            <person name="Clum A."/>
            <person name="Steindorff A."/>
            <person name="Ohm R."/>
            <person name="Martin F."/>
            <person name="Silar P."/>
            <person name="Natvig D."/>
            <person name="Lalanne C."/>
            <person name="Gautier V."/>
            <person name="Ament-Velasquez S.L."/>
            <person name="Kruys A."/>
            <person name="Hutchinson M.I."/>
            <person name="Powell A.J."/>
            <person name="Barry K."/>
            <person name="Miller A.N."/>
            <person name="Grigoriev I.V."/>
            <person name="Debuchy R."/>
            <person name="Gladieux P."/>
            <person name="Thoren M.H."/>
            <person name="Johannesson H."/>
        </authorList>
    </citation>
    <scope>NUCLEOTIDE SEQUENCE</scope>
    <source>
        <strain evidence="15">PSN4</strain>
    </source>
</reference>
<evidence type="ECO:0000256" key="2">
    <source>
        <dbReference type="ARBA" id="ARBA00004123"/>
    </source>
</evidence>
<dbReference type="InterPro" id="IPR007872">
    <property type="entry name" value="DPH_MB_dom"/>
</dbReference>
<keyword evidence="16" id="KW-1185">Reference proteome</keyword>
<dbReference type="InterPro" id="IPR044248">
    <property type="entry name" value="DPH3/4-like"/>
</dbReference>
<name>A0AAJ0F8T7_9PEZI</name>
<dbReference type="Proteomes" id="UP001239445">
    <property type="component" value="Unassembled WGS sequence"/>
</dbReference>
<evidence type="ECO:0000256" key="6">
    <source>
        <dbReference type="ARBA" id="ARBA00021797"/>
    </source>
</evidence>
<proteinExistence type="inferred from homology"/>
<comment type="pathway">
    <text evidence="4">Protein modification; peptidyl-diphthamide biosynthesis.</text>
</comment>
<feature type="domain" description="J" evidence="13">
    <location>
        <begin position="11"/>
        <end position="106"/>
    </location>
</feature>
<dbReference type="EMBL" id="MU839839">
    <property type="protein sequence ID" value="KAK1752490.1"/>
    <property type="molecule type" value="Genomic_DNA"/>
</dbReference>
<keyword evidence="10" id="KW-0408">Iron</keyword>
<comment type="subcellular location">
    <subcellularLocation>
        <location evidence="3">Cytoplasm</location>
    </subcellularLocation>
    <subcellularLocation>
        <location evidence="2">Nucleus</location>
    </subcellularLocation>
</comment>
<dbReference type="CDD" id="cd06257">
    <property type="entry name" value="DnaJ"/>
    <property type="match status" value="1"/>
</dbReference>
<evidence type="ECO:0000313" key="16">
    <source>
        <dbReference type="Proteomes" id="UP001239445"/>
    </source>
</evidence>
<dbReference type="Gene3D" id="3.10.660.10">
    <property type="entry name" value="DPH Zinc finger"/>
    <property type="match status" value="1"/>
</dbReference>
<evidence type="ECO:0000256" key="1">
    <source>
        <dbReference type="ARBA" id="ARBA00003474"/>
    </source>
</evidence>
<dbReference type="GO" id="GO:0046872">
    <property type="term" value="F:metal ion binding"/>
    <property type="evidence" value="ECO:0007669"/>
    <property type="project" value="UniProtKB-KW"/>
</dbReference>